<accession>A0AA38I963</accession>
<proteinExistence type="predicted"/>
<protein>
    <submittedName>
        <fullName evidence="1">Uncharacterized protein</fullName>
    </submittedName>
</protein>
<evidence type="ECO:0000313" key="2">
    <source>
        <dbReference type="Proteomes" id="UP001168821"/>
    </source>
</evidence>
<dbReference type="AlphaFoldDB" id="A0AA38I963"/>
<reference evidence="1" key="1">
    <citation type="journal article" date="2023" name="G3 (Bethesda)">
        <title>Whole genome assemblies of Zophobas morio and Tenebrio molitor.</title>
        <authorList>
            <person name="Kaur S."/>
            <person name="Stinson S.A."/>
            <person name="diCenzo G.C."/>
        </authorList>
    </citation>
    <scope>NUCLEOTIDE SEQUENCE</scope>
    <source>
        <strain evidence="1">QUZm001</strain>
    </source>
</reference>
<evidence type="ECO:0000313" key="1">
    <source>
        <dbReference type="EMBL" id="KAJ3651915.1"/>
    </source>
</evidence>
<comment type="caution">
    <text evidence="1">The sequence shown here is derived from an EMBL/GenBank/DDBJ whole genome shotgun (WGS) entry which is preliminary data.</text>
</comment>
<keyword evidence="2" id="KW-1185">Reference proteome</keyword>
<organism evidence="1 2">
    <name type="scientific">Zophobas morio</name>
    <dbReference type="NCBI Taxonomy" id="2755281"/>
    <lineage>
        <taxon>Eukaryota</taxon>
        <taxon>Metazoa</taxon>
        <taxon>Ecdysozoa</taxon>
        <taxon>Arthropoda</taxon>
        <taxon>Hexapoda</taxon>
        <taxon>Insecta</taxon>
        <taxon>Pterygota</taxon>
        <taxon>Neoptera</taxon>
        <taxon>Endopterygota</taxon>
        <taxon>Coleoptera</taxon>
        <taxon>Polyphaga</taxon>
        <taxon>Cucujiformia</taxon>
        <taxon>Tenebrionidae</taxon>
        <taxon>Zophobas</taxon>
    </lineage>
</organism>
<gene>
    <name evidence="1" type="ORF">Zmor_017919</name>
</gene>
<sequence>MYTIIPTGMDLTRVYFSHYLPCTAPEGGSHLNSHAVVLKTPSSPLLDLSGAPTATAASRPFFSERRPAAVTDAHTRKLIGVVPGRHMGLFRNTVPIRNVNCVTVLLHETI</sequence>
<dbReference type="EMBL" id="JALNTZ010000005">
    <property type="protein sequence ID" value="KAJ3651915.1"/>
    <property type="molecule type" value="Genomic_DNA"/>
</dbReference>
<name>A0AA38I963_9CUCU</name>
<dbReference type="Proteomes" id="UP001168821">
    <property type="component" value="Unassembled WGS sequence"/>
</dbReference>